<dbReference type="InterPro" id="IPR025202">
    <property type="entry name" value="PLD-like_dom"/>
</dbReference>
<evidence type="ECO:0000313" key="3">
    <source>
        <dbReference type="EMBL" id="SEA99890.1"/>
    </source>
</evidence>
<dbReference type="CDD" id="cd09130">
    <property type="entry name" value="PLDc_unchar2_2"/>
    <property type="match status" value="1"/>
</dbReference>
<dbReference type="PANTHER" id="PTHR21248">
    <property type="entry name" value="CARDIOLIPIN SYNTHASE"/>
    <property type="match status" value="1"/>
</dbReference>
<reference evidence="3 4" key="1">
    <citation type="submission" date="2016-10" db="EMBL/GenBank/DDBJ databases">
        <authorList>
            <person name="de Groot N.N."/>
        </authorList>
    </citation>
    <scope>NUCLEOTIDE SEQUENCE [LARGE SCALE GENOMIC DNA]</scope>
    <source>
        <strain evidence="3 4">CCM7597</strain>
    </source>
</reference>
<dbReference type="AlphaFoldDB" id="A0A1H4FST4"/>
<dbReference type="Gene3D" id="3.30.870.10">
    <property type="entry name" value="Endonuclease Chain A"/>
    <property type="match status" value="2"/>
</dbReference>
<dbReference type="STRING" id="571932.SAMN05421743_11286"/>
<keyword evidence="4" id="KW-1185">Reference proteome</keyword>
<feature type="transmembrane region" description="Helical" evidence="1">
    <location>
        <begin position="21"/>
        <end position="39"/>
    </location>
</feature>
<gene>
    <name evidence="3" type="ORF">SAMN05421743_11286</name>
</gene>
<keyword evidence="1" id="KW-0812">Transmembrane</keyword>
<dbReference type="Proteomes" id="UP000198584">
    <property type="component" value="Unassembled WGS sequence"/>
</dbReference>
<dbReference type="PANTHER" id="PTHR21248:SF22">
    <property type="entry name" value="PHOSPHOLIPASE D"/>
    <property type="match status" value="1"/>
</dbReference>
<evidence type="ECO:0000313" key="4">
    <source>
        <dbReference type="Proteomes" id="UP000198584"/>
    </source>
</evidence>
<proteinExistence type="predicted"/>
<dbReference type="InterPro" id="IPR001736">
    <property type="entry name" value="PLipase_D/transphosphatidylase"/>
</dbReference>
<protein>
    <submittedName>
        <fullName evidence="3">PLD-like domain-containing protein</fullName>
    </submittedName>
</protein>
<dbReference type="PROSITE" id="PS50035">
    <property type="entry name" value="PLD"/>
    <property type="match status" value="1"/>
</dbReference>
<sequence length="493" mass="57041">MKNKFARIQTRMKFLLKKKRSWLFIVVVLWLSGVIFYHTSYKTLPEGLSYQGNVHDMEQVEFFRDLTYPDENGKTVHELEIFQEINDLIGEAEEFVVIDMFLFNGYTDGKRDFPQISKELADAIIKQKEKHPDMKAVFITDQVNTVYNSYQPKAIERLRANDVDVVMTSLSELRDSNPLYSSVYRTFFQWFGEKGDGWIGNPMAKQAPDITFRSYVKMMNIKANHRKLVVTEDAAIVSTANPHDASGYHENVAFKMKGPIQRDILEAEKAVVDYSADEEVDYPDMESYQFEEQTGSINAQFLTERKIYEAILADLEKASENDTVWLGMYYLADRKILGRLKEAADHGAMVNIILDPNKTAFGNTKTGLPNLPVAAELKKLDHPNMNIRWYNVGKEQFHTKMLYIDKAKGDHVIIGGSANYTRRNLANLNLEADVRIQAPQKEQVIQEVRDYFENMWTNQGGAYTVDYKENESELNFLLSLTYRLQKLIWFTTY</sequence>
<organism evidence="3 4">
    <name type="scientific">Thalassobacillus cyri</name>
    <dbReference type="NCBI Taxonomy" id="571932"/>
    <lineage>
        <taxon>Bacteria</taxon>
        <taxon>Bacillati</taxon>
        <taxon>Bacillota</taxon>
        <taxon>Bacilli</taxon>
        <taxon>Bacillales</taxon>
        <taxon>Bacillaceae</taxon>
        <taxon>Thalassobacillus</taxon>
    </lineage>
</organism>
<feature type="domain" description="PLD phosphodiesterase" evidence="2">
    <location>
        <begin position="393"/>
        <end position="424"/>
    </location>
</feature>
<dbReference type="SUPFAM" id="SSF56024">
    <property type="entry name" value="Phospholipase D/nuclease"/>
    <property type="match status" value="2"/>
</dbReference>
<dbReference type="CDD" id="cd09129">
    <property type="entry name" value="PLDc_unchar2_1"/>
    <property type="match status" value="1"/>
</dbReference>
<accession>A0A1H4FST4</accession>
<evidence type="ECO:0000256" key="1">
    <source>
        <dbReference type="SAM" id="Phobius"/>
    </source>
</evidence>
<name>A0A1H4FST4_9BACI</name>
<dbReference type="GO" id="GO:0032049">
    <property type="term" value="P:cardiolipin biosynthetic process"/>
    <property type="evidence" value="ECO:0007669"/>
    <property type="project" value="UniProtKB-ARBA"/>
</dbReference>
<dbReference type="Pfam" id="PF13091">
    <property type="entry name" value="PLDc_2"/>
    <property type="match status" value="1"/>
</dbReference>
<evidence type="ECO:0000259" key="2">
    <source>
        <dbReference type="PROSITE" id="PS50035"/>
    </source>
</evidence>
<dbReference type="GO" id="GO:0030572">
    <property type="term" value="F:phosphatidyltransferase activity"/>
    <property type="evidence" value="ECO:0007669"/>
    <property type="project" value="UniProtKB-ARBA"/>
</dbReference>
<dbReference type="EMBL" id="FNQR01000012">
    <property type="protein sequence ID" value="SEA99890.1"/>
    <property type="molecule type" value="Genomic_DNA"/>
</dbReference>
<keyword evidence="1" id="KW-0472">Membrane</keyword>
<keyword evidence="1" id="KW-1133">Transmembrane helix</keyword>